<evidence type="ECO:0000256" key="1">
    <source>
        <dbReference type="HAMAP-Rule" id="MF_01845"/>
    </source>
</evidence>
<protein>
    <recommendedName>
        <fullName evidence="1">UPF0597 protein GM661_17260</fullName>
    </recommendedName>
</protein>
<dbReference type="GO" id="GO:0019450">
    <property type="term" value="P:L-cysteine catabolic process to pyruvate"/>
    <property type="evidence" value="ECO:0007669"/>
    <property type="project" value="TreeGrafter"/>
</dbReference>
<feature type="domain" description="Serine dehydratase-like alpha subunit" evidence="2">
    <location>
        <begin position="86"/>
        <end position="425"/>
    </location>
</feature>
<reference evidence="3" key="1">
    <citation type="submission" date="2019-12" db="EMBL/GenBank/DDBJ databases">
        <authorList>
            <person name="zhang j."/>
            <person name="sun C.M."/>
        </authorList>
    </citation>
    <scope>NUCLEOTIDE SEQUENCE</scope>
    <source>
        <strain evidence="3">NS-1</strain>
    </source>
</reference>
<gene>
    <name evidence="3" type="ORF">GM661_17260</name>
</gene>
<accession>A0A8A7KNE4</accession>
<dbReference type="EMBL" id="CP046640">
    <property type="protein sequence ID" value="QTL99574.1"/>
    <property type="molecule type" value="Genomic_DNA"/>
</dbReference>
<dbReference type="GO" id="GO:0080146">
    <property type="term" value="F:L-cysteine desulfhydrase activity"/>
    <property type="evidence" value="ECO:0007669"/>
    <property type="project" value="TreeGrafter"/>
</dbReference>
<dbReference type="PIRSF" id="PIRSF006054">
    <property type="entry name" value="UCP006054"/>
    <property type="match status" value="1"/>
</dbReference>
<name>A0A8A7KNE4_9FIRM</name>
<dbReference type="PANTHER" id="PTHR30501:SF2">
    <property type="entry name" value="UPF0597 PROTEIN YHAM"/>
    <property type="match status" value="1"/>
</dbReference>
<proteinExistence type="inferred from homology"/>
<organism evidence="3 4">
    <name type="scientific">Iocasia fonsfrigidae</name>
    <dbReference type="NCBI Taxonomy" id="2682810"/>
    <lineage>
        <taxon>Bacteria</taxon>
        <taxon>Bacillati</taxon>
        <taxon>Bacillota</taxon>
        <taxon>Clostridia</taxon>
        <taxon>Halanaerobiales</taxon>
        <taxon>Halanaerobiaceae</taxon>
        <taxon>Iocasia</taxon>
    </lineage>
</organism>
<comment type="similarity">
    <text evidence="1">Belongs to the UPF0597 family.</text>
</comment>
<dbReference type="AlphaFoldDB" id="A0A8A7KNE4"/>
<dbReference type="RefSeq" id="WP_230867907.1">
    <property type="nucleotide sequence ID" value="NZ_CP046640.1"/>
</dbReference>
<dbReference type="Proteomes" id="UP000665020">
    <property type="component" value="Chromosome"/>
</dbReference>
<dbReference type="KEGG" id="ifn:GM661_17260"/>
<dbReference type="InterPro" id="IPR021144">
    <property type="entry name" value="UPF0597"/>
</dbReference>
<evidence type="ECO:0000313" key="4">
    <source>
        <dbReference type="Proteomes" id="UP000665020"/>
    </source>
</evidence>
<dbReference type="InterPro" id="IPR005130">
    <property type="entry name" value="Ser_deHydtase-like_asu"/>
</dbReference>
<dbReference type="HAMAP" id="MF_01845">
    <property type="entry name" value="UPF0597"/>
    <property type="match status" value="1"/>
</dbReference>
<evidence type="ECO:0000313" key="3">
    <source>
        <dbReference type="EMBL" id="QTL99574.1"/>
    </source>
</evidence>
<evidence type="ECO:0000259" key="2">
    <source>
        <dbReference type="Pfam" id="PF03313"/>
    </source>
</evidence>
<keyword evidence="4" id="KW-1185">Reference proteome</keyword>
<dbReference type="PANTHER" id="PTHR30501">
    <property type="entry name" value="UPF0597 PROTEIN YHAM"/>
    <property type="match status" value="1"/>
</dbReference>
<sequence>MFTLKEFLEKEVKPALGCTEPGAVALAVARACQEIKVKEEIDYIEVEVSDSVYKNGMDVGIPGTDGARGNAIAAVLGLICGKASYGLEVLRDCQKEDVLEAKKWIKDKRVSIICHPEKSGVYIHAAVFVKKQATICIIEGDHSNITMVSKNGKTIFEKKDFPNTKDKKESIQDMIGKLSYREVLSLVDDIDQDDVAYIMNGVKMNLKMAEYGLRDDTAAGAGFGKALKKIMKENKLEQELGYLIKSYSFAASDARMGGAFLPVMSSAGSGNHGITAIIPLAIVGRKKGRTDEEIARAIAISHLTTSYVKSKIGRLSPVCGCAVAAGSGAAAGLTYILEGNYEQAVLAVKTLLANTAGMVCDGAKESCALKVGTAAFEAYLSALFALDDKGIDSAQGVIDASIEVTVNNMGRVNCIGMKNMDSVIIDIMEERAETARKEYKENRISIGG</sequence>
<dbReference type="Pfam" id="PF03313">
    <property type="entry name" value="SDH_alpha"/>
    <property type="match status" value="1"/>
</dbReference>